<dbReference type="Pfam" id="PF02393">
    <property type="entry name" value="US22"/>
    <property type="match status" value="2"/>
</dbReference>
<feature type="region of interest" description="Disordered" evidence="1">
    <location>
        <begin position="316"/>
        <end position="346"/>
    </location>
</feature>
<dbReference type="InterPro" id="IPR003360">
    <property type="entry name" value="US22-like"/>
</dbReference>
<accession>Q8QS52</accession>
<organism evidence="2 4">
    <name type="scientific">Panine betaherpesvirus 2</name>
    <name type="common">Chimpanzee cytomegalovirus</name>
    <dbReference type="NCBI Taxonomy" id="188763"/>
    <lineage>
        <taxon>Viruses</taxon>
        <taxon>Duplodnaviria</taxon>
        <taxon>Heunggongvirae</taxon>
        <taxon>Peploviricota</taxon>
        <taxon>Herviviricetes</taxon>
        <taxon>Herpesvirales</taxon>
        <taxon>Orthoherpesviridae</taxon>
        <taxon>Betaherpesvirinae</taxon>
        <taxon>Cytomegalovirus</taxon>
        <taxon>Cytomegalovirus paninebeta2</taxon>
    </lineage>
</organism>
<evidence type="ECO:0000256" key="1">
    <source>
        <dbReference type="SAM" id="MobiDB-lite"/>
    </source>
</evidence>
<dbReference type="EMBL" id="MZ151943">
    <property type="protein sequence ID" value="QXV67790.1"/>
    <property type="molecule type" value="Genomic_DNA"/>
</dbReference>
<dbReference type="KEGG" id="vg:935552"/>
<dbReference type="RefSeq" id="NP_612680.1">
    <property type="nucleotide sequence ID" value="NC_003521.1"/>
</dbReference>
<gene>
    <name evidence="2" type="primary">UL36</name>
    <name evidence="2" type="ORF">CCMVgp038</name>
</gene>
<reference evidence="3" key="2">
    <citation type="submission" date="2021-05" db="EMBL/GenBank/DDBJ databases">
        <title>Cloning and multi-omic analysis of chimpanzee cytomegalovirus: a resource for comparative functional genomics.</title>
        <authorList>
            <person name="Phan Q.V."/>
        </authorList>
    </citation>
    <scope>NUCLEOTIDE SEQUENCE</scope>
    <source>
        <strain evidence="3">Heberling</strain>
    </source>
</reference>
<evidence type="ECO:0000313" key="4">
    <source>
        <dbReference type="Proteomes" id="UP000099188"/>
    </source>
</evidence>
<evidence type="ECO:0000313" key="3">
    <source>
        <dbReference type="EMBL" id="QXV67790.1"/>
    </source>
</evidence>
<keyword evidence="4" id="KW-1185">Reference proteome</keyword>
<protein>
    <submittedName>
        <fullName evidence="2">Tegument protein vICA</fullName>
    </submittedName>
</protein>
<dbReference type="OrthoDB" id="9139at10239"/>
<name>Q8QS52_9BETA</name>
<dbReference type="GeneID" id="935552"/>
<reference evidence="2 4" key="1">
    <citation type="journal article" date="2003" name="J. Gen. Virol.">
        <title>The human cytomegalovirus genome revisited: comparison with the chimpanzee cytomegalovirus genome.</title>
        <authorList>
            <person name="Davison A.J."/>
            <person name="Dolan A."/>
            <person name="Akter P."/>
            <person name="Addison C."/>
            <person name="Dargan D.J."/>
            <person name="Alcendor D.J."/>
            <person name="McGeoch D.J."/>
            <person name="Hayward G.S."/>
        </authorList>
    </citation>
    <scope>NUCLEOTIDE SEQUENCE [LARGE SCALE GENOMIC DNA]</scope>
    <source>
        <strain evidence="2">Heberling</strain>
    </source>
</reference>
<dbReference type="Proteomes" id="UP000099188">
    <property type="component" value="Segment"/>
</dbReference>
<dbReference type="EMBL" id="AF480884">
    <property type="protein sequence ID" value="AAM00686.1"/>
    <property type="molecule type" value="Genomic_DNA"/>
</dbReference>
<evidence type="ECO:0000313" key="2">
    <source>
        <dbReference type="EMBL" id="AAM00686.1"/>
    </source>
</evidence>
<sequence>MDDLRDTLLSYGCIAVRAEDFNSLNEFLDQECGARLHVPWPERCYIQLRSRSALGPFVGKMGTVCSQGAYVCCQEYMHPIGFLEGPGFMRYQIIVLVGKRGGVYCYDDLHDCVYELAATMKEFLRVGFRNCDVFYTMRDYQRPMVEYDDYWNSIMLYRSDVESMSAEIARRGYRSYVIDDPFDECPDTHFAFWTHDGEVMKFKENSFSVVTGGGVIQTMELMIHTVPRISCYHQLLGALGHEVIERREFIVRQYVLIDNFGTVYGYDPAADAVYRLAEDVVMFTCVMGKKGYRNHRFSTRREALVRLEKTPVCQHPKKTPDPMAMFEDDDEADQPPQPRRIPSHEEAEGRICDAILESMLASAKMVLSDSHIATHMWPQELKALADNSSVMHLCATATEGDVEAVRQKILGKVGTLNHFELSFRFQDDEPETYMGFLWDMPPCERCVRRRRYKVCDAGRRDLIPPGANVMAPLTPPHV</sequence>
<proteinExistence type="predicted"/>